<keyword evidence="1" id="KW-0732">Signal</keyword>
<proteinExistence type="predicted"/>
<reference evidence="2 3" key="1">
    <citation type="submission" date="2020-09" db="EMBL/GenBank/DDBJ databases">
        <title>novel species in genus Nocardioides.</title>
        <authorList>
            <person name="Zhang G."/>
        </authorList>
    </citation>
    <scope>NUCLEOTIDE SEQUENCE [LARGE SCALE GENOMIC DNA]</scope>
    <source>
        <strain evidence="2 3">KCTC 39551</strain>
    </source>
</reference>
<evidence type="ECO:0000256" key="1">
    <source>
        <dbReference type="SAM" id="SignalP"/>
    </source>
</evidence>
<feature type="chain" id="PRO_5046619381" evidence="1">
    <location>
        <begin position="29"/>
        <end position="523"/>
    </location>
</feature>
<dbReference type="Proteomes" id="UP000618818">
    <property type="component" value="Unassembled WGS sequence"/>
</dbReference>
<evidence type="ECO:0000313" key="3">
    <source>
        <dbReference type="Proteomes" id="UP000618818"/>
    </source>
</evidence>
<name>A0ABR8NAM2_9ACTN</name>
<dbReference type="Pfam" id="PF05345">
    <property type="entry name" value="He_PIG"/>
    <property type="match status" value="2"/>
</dbReference>
<feature type="signal peptide" evidence="1">
    <location>
        <begin position="1"/>
        <end position="28"/>
    </location>
</feature>
<sequence>MAGRRWWLLLLASALAASGGLVTVPASGDPSDHGPQDSRAQAARATKLTLGASLDEAHYGTTVRLSGKLTSGGKGLKGQKVVLRHRVSGAKAWTRVGTVTTRRKGVWRKDVQVRLRGSYMATYRGTRTYAPARSAKQQVDTFAFLTDYAVGPGGRDAYRDEPWTFTGRTAPELAGQPVHVVRGPSRISTPVATGTVGPGGAISLTHRMKDVGRYDYWLSVDGGLLMYGADSPHTSITTRAVGAPTTPSITTAELTTGEPHISYRAALVGGGGELTWSVVDGSLPPGLSLSPDGTVSGAAAAAGTWTPVVRAANAAGAATRAVTVRVPPGSLTVTTFPLDDAAVGATYPDGLYVNNGWQELTCTPCPDGADWSITSGSLPPGLELVWDDFVDPVANYVTGRPSQAGVWTFTVTGVVGQASGSRQFTIRVLPSAADLLQIAVNAASNHLPAGTVGMPYSQQLKANVASGLTWTSLGSLPPGLTLSSGGLLSGTPTLAGSGPIHVAVTDGTRYDWEQLRIEVRPAP</sequence>
<comment type="caution">
    <text evidence="2">The sequence shown here is derived from an EMBL/GenBank/DDBJ whole genome shotgun (WGS) entry which is preliminary data.</text>
</comment>
<dbReference type="EMBL" id="JACXYZ010000001">
    <property type="protein sequence ID" value="MBD3925190.1"/>
    <property type="molecule type" value="Genomic_DNA"/>
</dbReference>
<dbReference type="InterPro" id="IPR013783">
    <property type="entry name" value="Ig-like_fold"/>
</dbReference>
<evidence type="ECO:0000313" key="2">
    <source>
        <dbReference type="EMBL" id="MBD3925190.1"/>
    </source>
</evidence>
<dbReference type="SUPFAM" id="SSF49313">
    <property type="entry name" value="Cadherin-like"/>
    <property type="match status" value="1"/>
</dbReference>
<keyword evidence="3" id="KW-1185">Reference proteome</keyword>
<organism evidence="2 3">
    <name type="scientific">Nocardioides cavernae</name>
    <dbReference type="NCBI Taxonomy" id="1921566"/>
    <lineage>
        <taxon>Bacteria</taxon>
        <taxon>Bacillati</taxon>
        <taxon>Actinomycetota</taxon>
        <taxon>Actinomycetes</taxon>
        <taxon>Propionibacteriales</taxon>
        <taxon>Nocardioidaceae</taxon>
        <taxon>Nocardioides</taxon>
    </lineage>
</organism>
<dbReference type="RefSeq" id="WP_191194873.1">
    <property type="nucleotide sequence ID" value="NZ_JACXYZ010000001.1"/>
</dbReference>
<accession>A0ABR8NAM2</accession>
<protein>
    <submittedName>
        <fullName evidence="2">Uncharacterized protein</fullName>
    </submittedName>
</protein>
<gene>
    <name evidence="2" type="ORF">IEZ26_11195</name>
</gene>
<dbReference type="InterPro" id="IPR015919">
    <property type="entry name" value="Cadherin-like_sf"/>
</dbReference>
<dbReference type="Gene3D" id="2.60.40.10">
    <property type="entry name" value="Immunoglobulins"/>
    <property type="match status" value="3"/>
</dbReference>